<evidence type="ECO:0000256" key="4">
    <source>
        <dbReference type="ARBA" id="ARBA00022755"/>
    </source>
</evidence>
<dbReference type="PRINTS" id="PR00085">
    <property type="entry name" value="THFDHDRGNASE"/>
</dbReference>
<evidence type="ECO:0000256" key="1">
    <source>
        <dbReference type="ARBA" id="ARBA00012776"/>
    </source>
</evidence>
<keyword evidence="9" id="KW-0486">Methionine biosynthesis</keyword>
<keyword evidence="7" id="KW-0560">Oxidoreductase</keyword>
<sequence length="183" mass="19224">MRVLARVSPAKDVDGFHSQNAGALLTGREGFLACTPKGIVALVKSTGTSIEGKRCVVVGRSNIVGKPAAILMLRENATVTICHSYTHDLGRITKEADILICAVGHAALITADMVKPGAVVIDVGQSRVNDKWHGDVDYEAVLSIASYITPVPGGVGPMTIIMLMDNTVEAAERSIPAYGYHGA</sequence>
<keyword evidence="3" id="KW-0028">Amino-acid biosynthesis</keyword>
<dbReference type="EC" id="3.5.4.9" evidence="1"/>
<organism evidence="12">
    <name type="scientific">bioreactor metagenome</name>
    <dbReference type="NCBI Taxonomy" id="1076179"/>
    <lineage>
        <taxon>unclassified sequences</taxon>
        <taxon>metagenomes</taxon>
        <taxon>ecological metagenomes</taxon>
    </lineage>
</organism>
<reference evidence="12" key="1">
    <citation type="submission" date="2019-08" db="EMBL/GenBank/DDBJ databases">
        <authorList>
            <person name="Kucharzyk K."/>
            <person name="Murdoch R.W."/>
            <person name="Higgins S."/>
            <person name="Loffler F."/>
        </authorList>
    </citation>
    <scope>NUCLEOTIDE SEQUENCE</scope>
</reference>
<dbReference type="Gene3D" id="3.40.50.720">
    <property type="entry name" value="NAD(P)-binding Rossmann-like Domain"/>
    <property type="match status" value="1"/>
</dbReference>
<dbReference type="InterPro" id="IPR000672">
    <property type="entry name" value="THF_DH/CycHdrlase"/>
</dbReference>
<dbReference type="GO" id="GO:0006164">
    <property type="term" value="P:purine nucleotide biosynthetic process"/>
    <property type="evidence" value="ECO:0007669"/>
    <property type="project" value="UniProtKB-KW"/>
</dbReference>
<dbReference type="FunFam" id="3.40.50.720:FF:000094">
    <property type="entry name" value="Bifunctional protein FolD"/>
    <property type="match status" value="1"/>
</dbReference>
<name>A0A645EVZ6_9ZZZZ</name>
<protein>
    <recommendedName>
        <fullName evidence="1">methenyltetrahydrofolate cyclohydrolase</fullName>
        <ecNumber evidence="1">3.5.4.9</ecNumber>
    </recommendedName>
</protein>
<dbReference type="GO" id="GO:0004477">
    <property type="term" value="F:methenyltetrahydrofolate cyclohydrolase activity"/>
    <property type="evidence" value="ECO:0007669"/>
    <property type="project" value="UniProtKB-EC"/>
</dbReference>
<dbReference type="EMBL" id="VSSQ01051316">
    <property type="protein sequence ID" value="MPN05402.1"/>
    <property type="molecule type" value="Genomic_DNA"/>
</dbReference>
<proteinExistence type="predicted"/>
<evidence type="ECO:0000256" key="7">
    <source>
        <dbReference type="ARBA" id="ARBA00023002"/>
    </source>
</evidence>
<evidence type="ECO:0000256" key="10">
    <source>
        <dbReference type="ARBA" id="ARBA00023268"/>
    </source>
</evidence>
<dbReference type="InterPro" id="IPR036291">
    <property type="entry name" value="NAD(P)-bd_dom_sf"/>
</dbReference>
<evidence type="ECO:0000256" key="2">
    <source>
        <dbReference type="ARBA" id="ARBA00022563"/>
    </source>
</evidence>
<dbReference type="GO" id="GO:0005829">
    <property type="term" value="C:cytosol"/>
    <property type="evidence" value="ECO:0007669"/>
    <property type="project" value="TreeGrafter"/>
</dbReference>
<keyword evidence="10" id="KW-0511">Multifunctional enzyme</keyword>
<comment type="caution">
    <text evidence="12">The sequence shown here is derived from an EMBL/GenBank/DDBJ whole genome shotgun (WGS) entry which is preliminary data.</text>
</comment>
<keyword evidence="6" id="KW-0521">NADP</keyword>
<keyword evidence="5" id="KW-0378">Hydrolase</keyword>
<dbReference type="InterPro" id="IPR020631">
    <property type="entry name" value="THF_DH/CycHdrlase_NAD-bd_dom"/>
</dbReference>
<dbReference type="PANTHER" id="PTHR48099">
    <property type="entry name" value="C-1-TETRAHYDROFOLATE SYNTHASE, CYTOPLASMIC-RELATED"/>
    <property type="match status" value="1"/>
</dbReference>
<dbReference type="GO" id="GO:0000105">
    <property type="term" value="P:L-histidine biosynthetic process"/>
    <property type="evidence" value="ECO:0007669"/>
    <property type="project" value="UniProtKB-KW"/>
</dbReference>
<gene>
    <name evidence="12" type="primary">folD_48</name>
    <name evidence="12" type="ORF">SDC9_152652</name>
</gene>
<dbReference type="GO" id="GO:0004488">
    <property type="term" value="F:methylenetetrahydrofolate dehydrogenase (NADP+) activity"/>
    <property type="evidence" value="ECO:0007669"/>
    <property type="project" value="InterPro"/>
</dbReference>
<evidence type="ECO:0000313" key="12">
    <source>
        <dbReference type="EMBL" id="MPN05402.1"/>
    </source>
</evidence>
<accession>A0A645EVZ6</accession>
<evidence type="ECO:0000256" key="6">
    <source>
        <dbReference type="ARBA" id="ARBA00022857"/>
    </source>
</evidence>
<dbReference type="GO" id="GO:0009086">
    <property type="term" value="P:methionine biosynthetic process"/>
    <property type="evidence" value="ECO:0007669"/>
    <property type="project" value="UniProtKB-KW"/>
</dbReference>
<dbReference type="PANTHER" id="PTHR48099:SF5">
    <property type="entry name" value="C-1-TETRAHYDROFOLATE SYNTHASE, CYTOPLASMIC"/>
    <property type="match status" value="1"/>
</dbReference>
<dbReference type="AlphaFoldDB" id="A0A645EVZ6"/>
<evidence type="ECO:0000256" key="9">
    <source>
        <dbReference type="ARBA" id="ARBA00023167"/>
    </source>
</evidence>
<evidence type="ECO:0000256" key="5">
    <source>
        <dbReference type="ARBA" id="ARBA00022801"/>
    </source>
</evidence>
<dbReference type="Pfam" id="PF02882">
    <property type="entry name" value="THF_DHG_CYH_C"/>
    <property type="match status" value="1"/>
</dbReference>
<evidence type="ECO:0000256" key="3">
    <source>
        <dbReference type="ARBA" id="ARBA00022605"/>
    </source>
</evidence>
<dbReference type="GO" id="GO:0035999">
    <property type="term" value="P:tetrahydrofolate interconversion"/>
    <property type="evidence" value="ECO:0007669"/>
    <property type="project" value="TreeGrafter"/>
</dbReference>
<keyword evidence="8" id="KW-0368">Histidine biosynthesis</keyword>
<dbReference type="CDD" id="cd01080">
    <property type="entry name" value="NAD_bind_m-THF_DH_Cyclohyd"/>
    <property type="match status" value="1"/>
</dbReference>
<evidence type="ECO:0000256" key="8">
    <source>
        <dbReference type="ARBA" id="ARBA00023102"/>
    </source>
</evidence>
<dbReference type="PROSITE" id="PS00767">
    <property type="entry name" value="THF_DHG_CYH_2"/>
    <property type="match status" value="1"/>
</dbReference>
<evidence type="ECO:0000259" key="11">
    <source>
        <dbReference type="Pfam" id="PF02882"/>
    </source>
</evidence>
<dbReference type="SUPFAM" id="SSF51735">
    <property type="entry name" value="NAD(P)-binding Rossmann-fold domains"/>
    <property type="match status" value="1"/>
</dbReference>
<keyword evidence="4" id="KW-0658">Purine biosynthesis</keyword>
<dbReference type="InterPro" id="IPR020867">
    <property type="entry name" value="THF_DH/CycHdrlase_CS"/>
</dbReference>
<keyword evidence="2" id="KW-0554">One-carbon metabolism</keyword>
<feature type="domain" description="Tetrahydrofolate dehydrogenase/cyclohydrolase NAD(P)-binding" evidence="11">
    <location>
        <begin position="33"/>
        <end position="174"/>
    </location>
</feature>